<evidence type="ECO:0000313" key="2">
    <source>
        <dbReference type="EMBL" id="CAH0364644.1"/>
    </source>
</evidence>
<dbReference type="EMBL" id="HBIW01023397">
    <property type="protein sequence ID" value="CAE0704700.1"/>
    <property type="molecule type" value="Transcribed_RNA"/>
</dbReference>
<evidence type="ECO:0000313" key="1">
    <source>
        <dbReference type="EMBL" id="CAE0704700.1"/>
    </source>
</evidence>
<organism evidence="1">
    <name type="scientific">Pelagomonas calceolata</name>
    <dbReference type="NCBI Taxonomy" id="35677"/>
    <lineage>
        <taxon>Eukaryota</taxon>
        <taxon>Sar</taxon>
        <taxon>Stramenopiles</taxon>
        <taxon>Ochrophyta</taxon>
        <taxon>Pelagophyceae</taxon>
        <taxon>Pelagomonadales</taxon>
        <taxon>Pelagomonadaceae</taxon>
        <taxon>Pelagomonas</taxon>
    </lineage>
</organism>
<protein>
    <submittedName>
        <fullName evidence="1">Uncharacterized protein</fullName>
    </submittedName>
</protein>
<sequence length="413" mass="44707">MAGRACARLRLPPALATAIDSGRSDLSVTFDNEGMTIKLGDAAYAFRAAPDNAAISELYEYTDETDADGFTEDRELAATGSLRYLAAVAPTAKDRATTKARTVDAATKAKSRQTTVIDRAPPAKRRAVAKKKTKKAPVSRPVLCAEADVEDADTEAARLFGEGALVFYTPQIVEVFDDVKEVGVLYQKDAVDVYVIFASEAAARAADANEGFRTRPCAVEDLRTRGAPVFRASYDAARVTRNDEGERRHVPSRAEACKAAGFDAGNVKLETLAAQVLEHVRPAARRYLGEYDDDDEEAAHDALERAAHDLEVLASSDPLAAGIQRYRDLQLAASTSSADADSDRLLAQNRRVEPAWDSVRCALGVVRRCLRKALVALREAQRSKLPASLDGPPVDCRLLRGALFFPPSIERLA</sequence>
<reference evidence="1" key="1">
    <citation type="submission" date="2021-01" db="EMBL/GenBank/DDBJ databases">
        <authorList>
            <person name="Corre E."/>
            <person name="Pelletier E."/>
            <person name="Niang G."/>
            <person name="Scheremetjew M."/>
            <person name="Finn R."/>
            <person name="Kale V."/>
            <person name="Holt S."/>
            <person name="Cochrane G."/>
            <person name="Meng A."/>
            <person name="Brown T."/>
            <person name="Cohen L."/>
        </authorList>
    </citation>
    <scope>NUCLEOTIDE SEQUENCE</scope>
    <source>
        <strain evidence="1">CCMP1756</strain>
    </source>
</reference>
<dbReference type="EMBL" id="CAKKNE010000001">
    <property type="protein sequence ID" value="CAH0364644.1"/>
    <property type="molecule type" value="Genomic_DNA"/>
</dbReference>
<dbReference type="Proteomes" id="UP000789595">
    <property type="component" value="Unassembled WGS sequence"/>
</dbReference>
<accession>A0A7S4A5W7</accession>
<reference evidence="2" key="2">
    <citation type="submission" date="2021-11" db="EMBL/GenBank/DDBJ databases">
        <authorList>
            <consortium name="Genoscope - CEA"/>
            <person name="William W."/>
        </authorList>
    </citation>
    <scope>NUCLEOTIDE SEQUENCE</scope>
</reference>
<proteinExistence type="predicted"/>
<gene>
    <name evidence="1" type="ORF">PCAL00307_LOCUS20148</name>
    <name evidence="2" type="ORF">PECAL_1P10170</name>
</gene>
<evidence type="ECO:0000313" key="3">
    <source>
        <dbReference type="Proteomes" id="UP000789595"/>
    </source>
</evidence>
<dbReference type="AlphaFoldDB" id="A0A7S4A5W7"/>
<name>A0A7S4A5W7_9STRA</name>
<keyword evidence="3" id="KW-1185">Reference proteome</keyword>